<dbReference type="EMBL" id="BOOR01000033">
    <property type="protein sequence ID" value="GII56113.1"/>
    <property type="molecule type" value="Genomic_DNA"/>
</dbReference>
<accession>A0A8J3V284</accession>
<proteinExistence type="predicted"/>
<protein>
    <submittedName>
        <fullName evidence="1">Uncharacterized protein</fullName>
    </submittedName>
</protein>
<evidence type="ECO:0000313" key="1">
    <source>
        <dbReference type="EMBL" id="GII56113.1"/>
    </source>
</evidence>
<dbReference type="Proteomes" id="UP000605992">
    <property type="component" value="Unassembled WGS sequence"/>
</dbReference>
<gene>
    <name evidence="1" type="ORF">Pth03_45020</name>
</gene>
<dbReference type="RefSeq" id="WP_203946286.1">
    <property type="nucleotide sequence ID" value="NZ_BOOR01000033.1"/>
</dbReference>
<evidence type="ECO:0000313" key="2">
    <source>
        <dbReference type="Proteomes" id="UP000605992"/>
    </source>
</evidence>
<sequence length="98" mass="10636">MNSKTKTSPLAVGLALASLWAVVATVIALHNYEELQKANAMYYSTTTPVWAVTEQPGLTIAEKNDYLLKWCTSGAWNGTVQGCLNAHTVTDDGRVVHK</sequence>
<comment type="caution">
    <text evidence="1">The sequence shown here is derived from an EMBL/GenBank/DDBJ whole genome shotgun (WGS) entry which is preliminary data.</text>
</comment>
<keyword evidence="2" id="KW-1185">Reference proteome</keyword>
<dbReference type="AlphaFoldDB" id="A0A8J3V284"/>
<name>A0A8J3V284_9ACTN</name>
<reference evidence="1" key="1">
    <citation type="submission" date="2021-01" db="EMBL/GenBank/DDBJ databases">
        <title>Whole genome shotgun sequence of Planotetraspora thailandica NBRC 104271.</title>
        <authorList>
            <person name="Komaki H."/>
            <person name="Tamura T."/>
        </authorList>
    </citation>
    <scope>NUCLEOTIDE SEQUENCE</scope>
    <source>
        <strain evidence="1">NBRC 104271</strain>
    </source>
</reference>
<organism evidence="1 2">
    <name type="scientific">Planotetraspora thailandica</name>
    <dbReference type="NCBI Taxonomy" id="487172"/>
    <lineage>
        <taxon>Bacteria</taxon>
        <taxon>Bacillati</taxon>
        <taxon>Actinomycetota</taxon>
        <taxon>Actinomycetes</taxon>
        <taxon>Streptosporangiales</taxon>
        <taxon>Streptosporangiaceae</taxon>
        <taxon>Planotetraspora</taxon>
    </lineage>
</organism>